<feature type="transmembrane region" description="Helical" evidence="1">
    <location>
        <begin position="79"/>
        <end position="98"/>
    </location>
</feature>
<sequence>MVTAIIMADVCVLFAIGLLHVYWAFGGKWGINAVIPQQDGRRAFTPGAGITLLIALLVFSAGILLLLRSNFVGNVEQSFVARIGVTVCAVVFAMRVIGDFRYFGIFKKKSATTFSTLDTYLYVPLCAILSLGFVLAIVYGG</sequence>
<gene>
    <name evidence="2" type="ORF">L1F29_03235</name>
</gene>
<evidence type="ECO:0000313" key="2">
    <source>
        <dbReference type="EMBL" id="UVI30901.1"/>
    </source>
</evidence>
<keyword evidence="1" id="KW-0472">Membrane</keyword>
<evidence type="ECO:0000256" key="1">
    <source>
        <dbReference type="SAM" id="Phobius"/>
    </source>
</evidence>
<feature type="transmembrane region" description="Helical" evidence="1">
    <location>
        <begin position="6"/>
        <end position="25"/>
    </location>
</feature>
<accession>A0ABY5SAD2</accession>
<dbReference type="InterPro" id="IPR025058">
    <property type="entry name" value="DUF3995"/>
</dbReference>
<protein>
    <submittedName>
        <fullName evidence="2">DUF3995 domain-containing protein</fullName>
    </submittedName>
</protein>
<feature type="transmembrane region" description="Helical" evidence="1">
    <location>
        <begin position="119"/>
        <end position="139"/>
    </location>
</feature>
<dbReference type="Proteomes" id="UP001057877">
    <property type="component" value="Chromosome"/>
</dbReference>
<dbReference type="Pfam" id="PF13160">
    <property type="entry name" value="DUF3995"/>
    <property type="match status" value="1"/>
</dbReference>
<keyword evidence="1" id="KW-1133">Transmembrane helix</keyword>
<proteinExistence type="predicted"/>
<dbReference type="RefSeq" id="WP_258386965.1">
    <property type="nucleotide sequence ID" value="NZ_CP091430.1"/>
</dbReference>
<organism evidence="2 3">
    <name type="scientific">Paenibacillus spongiae</name>
    <dbReference type="NCBI Taxonomy" id="2909671"/>
    <lineage>
        <taxon>Bacteria</taxon>
        <taxon>Bacillati</taxon>
        <taxon>Bacillota</taxon>
        <taxon>Bacilli</taxon>
        <taxon>Bacillales</taxon>
        <taxon>Paenibacillaceae</taxon>
        <taxon>Paenibacillus</taxon>
    </lineage>
</organism>
<feature type="transmembrane region" description="Helical" evidence="1">
    <location>
        <begin position="46"/>
        <end position="67"/>
    </location>
</feature>
<reference evidence="2" key="1">
    <citation type="submission" date="2022-01" db="EMBL/GenBank/DDBJ databases">
        <title>Paenibacillus spongiae sp. nov., isolated from marine sponge.</title>
        <authorList>
            <person name="Li Z."/>
            <person name="Zhang M."/>
        </authorList>
    </citation>
    <scope>NUCLEOTIDE SEQUENCE</scope>
    <source>
        <strain evidence="2">PHS-Z3</strain>
    </source>
</reference>
<keyword evidence="1" id="KW-0812">Transmembrane</keyword>
<name>A0ABY5SAD2_9BACL</name>
<evidence type="ECO:0000313" key="3">
    <source>
        <dbReference type="Proteomes" id="UP001057877"/>
    </source>
</evidence>
<keyword evidence="3" id="KW-1185">Reference proteome</keyword>
<dbReference type="EMBL" id="CP091430">
    <property type="protein sequence ID" value="UVI30901.1"/>
    <property type="molecule type" value="Genomic_DNA"/>
</dbReference>